<keyword evidence="2" id="KW-1185">Reference proteome</keyword>
<protein>
    <submittedName>
        <fullName evidence="1">Protein of uncharacterized function (DUF3108)</fullName>
    </submittedName>
</protein>
<dbReference type="AlphaFoldDB" id="A0A380N0G5"/>
<name>A0A380N0G5_9GAMM</name>
<proteinExistence type="predicted"/>
<dbReference type="EMBL" id="UHIC01000001">
    <property type="protein sequence ID" value="SUO97411.1"/>
    <property type="molecule type" value="Genomic_DNA"/>
</dbReference>
<accession>A0A380N0G5</accession>
<dbReference type="Proteomes" id="UP000254601">
    <property type="component" value="Unassembled WGS sequence"/>
</dbReference>
<evidence type="ECO:0000313" key="2">
    <source>
        <dbReference type="Proteomes" id="UP000254601"/>
    </source>
</evidence>
<sequence length="233" mass="26953">MVRYKQFGLLILVIFPIAAFALSNYRASYDISVRGVSAGTLMHEAFFTDITYRIDTVARPSLAAQMLGYGEIRETVKGLLKNDLILPQNYQRTMKGDSDYQLNYIFHPKEDKIDVNHAGEEKVLSYDKDLHPLDSLSMVVQALKDTENHHSPTEYTLVMEDKIHTYQVQKLADQTWETRKGKSFAVHVYRQTSGNRQTVIYFADNPLRLVRLEQFKKGQKRFSMTLTDYQSLK</sequence>
<gene>
    <name evidence="1" type="ORF">NCTC13337_02419</name>
</gene>
<evidence type="ECO:0000313" key="1">
    <source>
        <dbReference type="EMBL" id="SUO97411.1"/>
    </source>
</evidence>
<reference evidence="1 2" key="1">
    <citation type="submission" date="2018-06" db="EMBL/GenBank/DDBJ databases">
        <authorList>
            <consortium name="Pathogen Informatics"/>
            <person name="Doyle S."/>
        </authorList>
    </citation>
    <scope>NUCLEOTIDE SEQUENCE [LARGE SCALE GENOMIC DNA]</scope>
    <source>
        <strain evidence="1 2">NCTC13337</strain>
    </source>
</reference>
<organism evidence="1 2">
    <name type="scientific">Suttonella ornithocola</name>
    <dbReference type="NCBI Taxonomy" id="279832"/>
    <lineage>
        <taxon>Bacteria</taxon>
        <taxon>Pseudomonadati</taxon>
        <taxon>Pseudomonadota</taxon>
        <taxon>Gammaproteobacteria</taxon>
        <taxon>Cardiobacteriales</taxon>
        <taxon>Cardiobacteriaceae</taxon>
        <taxon>Suttonella</taxon>
    </lineage>
</organism>
<dbReference type="RefSeq" id="WP_072576495.1">
    <property type="nucleotide sequence ID" value="NZ_LWHB01000077.1"/>
</dbReference>